<proteinExistence type="inferred from homology"/>
<sequence length="153" mass="16741">MSFNTRKGTRGTRQPSGALFRLFNKIAARRIRKGSGQMMGFNALILKTVGAKSGAERTNPVGWFPGPDGSYLIVASAMGASGNPGWYYNLAAHPDKVTIEADGRTVPVTPEQLAGPERDEAWQQIITAAPRFASYQEKTDRELPIIRLRPRPA</sequence>
<dbReference type="InterPro" id="IPR012349">
    <property type="entry name" value="Split_barrel_FMN-bd"/>
</dbReference>
<name>A0ABP8U4H8_9ACTN</name>
<protein>
    <recommendedName>
        <fullName evidence="5">Nitroreductase</fullName>
    </recommendedName>
</protein>
<dbReference type="Gene3D" id="2.30.110.10">
    <property type="entry name" value="Electron Transport, Fmn-binding Protein, Chain A"/>
    <property type="match status" value="1"/>
</dbReference>
<evidence type="ECO:0000256" key="2">
    <source>
        <dbReference type="ARBA" id="ARBA00049106"/>
    </source>
</evidence>
<accession>A0ABP8U4H8</accession>
<reference evidence="4" key="1">
    <citation type="journal article" date="2019" name="Int. J. Syst. Evol. Microbiol.">
        <title>The Global Catalogue of Microorganisms (GCM) 10K type strain sequencing project: providing services to taxonomists for standard genome sequencing and annotation.</title>
        <authorList>
            <consortium name="The Broad Institute Genomics Platform"/>
            <consortium name="The Broad Institute Genome Sequencing Center for Infectious Disease"/>
            <person name="Wu L."/>
            <person name="Ma J."/>
        </authorList>
    </citation>
    <scope>NUCLEOTIDE SEQUENCE [LARGE SCALE GENOMIC DNA]</scope>
    <source>
        <strain evidence="4">JCM 17939</strain>
    </source>
</reference>
<dbReference type="InterPro" id="IPR004378">
    <property type="entry name" value="F420H2_quin_Rdtase"/>
</dbReference>
<evidence type="ECO:0000313" key="3">
    <source>
        <dbReference type="EMBL" id="GAA4623519.1"/>
    </source>
</evidence>
<dbReference type="PANTHER" id="PTHR39428:SF1">
    <property type="entry name" value="F420H(2)-DEPENDENT QUINONE REDUCTASE RV1261C"/>
    <property type="match status" value="1"/>
</dbReference>
<dbReference type="NCBIfam" id="TIGR00026">
    <property type="entry name" value="hi_GC_TIGR00026"/>
    <property type="match status" value="1"/>
</dbReference>
<comment type="similarity">
    <text evidence="1">Belongs to the F420H(2)-dependent quinone reductase family.</text>
</comment>
<evidence type="ECO:0008006" key="5">
    <source>
        <dbReference type="Google" id="ProtNLM"/>
    </source>
</evidence>
<keyword evidence="4" id="KW-1185">Reference proteome</keyword>
<dbReference type="Proteomes" id="UP001501442">
    <property type="component" value="Unassembled WGS sequence"/>
</dbReference>
<comment type="caution">
    <text evidence="3">The sequence shown here is derived from an EMBL/GenBank/DDBJ whole genome shotgun (WGS) entry which is preliminary data.</text>
</comment>
<dbReference type="Pfam" id="PF04075">
    <property type="entry name" value="F420H2_quin_red"/>
    <property type="match status" value="1"/>
</dbReference>
<dbReference type="RefSeq" id="WP_345430382.1">
    <property type="nucleotide sequence ID" value="NZ_BAABHK010000002.1"/>
</dbReference>
<organism evidence="3 4">
    <name type="scientific">Actinoallomurus vinaceus</name>
    <dbReference type="NCBI Taxonomy" id="1080074"/>
    <lineage>
        <taxon>Bacteria</taxon>
        <taxon>Bacillati</taxon>
        <taxon>Actinomycetota</taxon>
        <taxon>Actinomycetes</taxon>
        <taxon>Streptosporangiales</taxon>
        <taxon>Thermomonosporaceae</taxon>
        <taxon>Actinoallomurus</taxon>
    </lineage>
</organism>
<evidence type="ECO:0000313" key="4">
    <source>
        <dbReference type="Proteomes" id="UP001501442"/>
    </source>
</evidence>
<dbReference type="EMBL" id="BAABHK010000002">
    <property type="protein sequence ID" value="GAA4623519.1"/>
    <property type="molecule type" value="Genomic_DNA"/>
</dbReference>
<dbReference type="PANTHER" id="PTHR39428">
    <property type="entry name" value="F420H(2)-DEPENDENT QUINONE REDUCTASE RV1261C"/>
    <property type="match status" value="1"/>
</dbReference>
<evidence type="ECO:0000256" key="1">
    <source>
        <dbReference type="ARBA" id="ARBA00008710"/>
    </source>
</evidence>
<comment type="catalytic activity">
    <reaction evidence="2">
        <text>oxidized coenzyme F420-(gamma-L-Glu)(n) + a quinol + H(+) = reduced coenzyme F420-(gamma-L-Glu)(n) + a quinone</text>
        <dbReference type="Rhea" id="RHEA:39663"/>
        <dbReference type="Rhea" id="RHEA-COMP:12939"/>
        <dbReference type="Rhea" id="RHEA-COMP:14378"/>
        <dbReference type="ChEBI" id="CHEBI:15378"/>
        <dbReference type="ChEBI" id="CHEBI:24646"/>
        <dbReference type="ChEBI" id="CHEBI:132124"/>
        <dbReference type="ChEBI" id="CHEBI:133980"/>
        <dbReference type="ChEBI" id="CHEBI:139511"/>
    </reaction>
</comment>
<gene>
    <name evidence="3" type="ORF">GCM10023196_020010</name>
</gene>